<comment type="cofactor">
    <cofactor evidence="2">
        <name>Mg(2+)</name>
        <dbReference type="ChEBI" id="CHEBI:18420"/>
    </cofactor>
</comment>
<dbReference type="GO" id="GO:0005524">
    <property type="term" value="F:ATP binding"/>
    <property type="evidence" value="ECO:0007669"/>
    <property type="project" value="InterPro"/>
</dbReference>
<feature type="domain" description="Toprim" evidence="9">
    <location>
        <begin position="420"/>
        <end position="535"/>
    </location>
</feature>
<dbReference type="GO" id="GO:0006265">
    <property type="term" value="P:DNA topological change"/>
    <property type="evidence" value="ECO:0007669"/>
    <property type="project" value="InterPro"/>
</dbReference>
<dbReference type="KEGG" id="trc:DYE49_04290"/>
<dbReference type="PANTHER" id="PTHR45866:SF12">
    <property type="entry name" value="DNA TOPOISOMERASE 4 SUBUNIT B"/>
    <property type="match status" value="1"/>
</dbReference>
<dbReference type="Proteomes" id="UP000593591">
    <property type="component" value="Chromosome"/>
</dbReference>
<dbReference type="CDD" id="cd00822">
    <property type="entry name" value="TopoII_Trans_DNA_gyrase"/>
    <property type="match status" value="1"/>
</dbReference>
<keyword evidence="4" id="KW-0479">Metal-binding</keyword>
<dbReference type="SMART" id="SM00433">
    <property type="entry name" value="TOP2c"/>
    <property type="match status" value="1"/>
</dbReference>
<evidence type="ECO:0000256" key="6">
    <source>
        <dbReference type="ARBA" id="ARBA00023029"/>
    </source>
</evidence>
<dbReference type="Gene3D" id="3.40.50.670">
    <property type="match status" value="1"/>
</dbReference>
<dbReference type="InterPro" id="IPR003594">
    <property type="entry name" value="HATPase_dom"/>
</dbReference>
<evidence type="ECO:0000256" key="1">
    <source>
        <dbReference type="ARBA" id="ARBA00000185"/>
    </source>
</evidence>
<dbReference type="Pfam" id="PF02518">
    <property type="entry name" value="HATPase_c"/>
    <property type="match status" value="1"/>
</dbReference>
<dbReference type="SUPFAM" id="SSF56719">
    <property type="entry name" value="Type II DNA topoisomerase"/>
    <property type="match status" value="1"/>
</dbReference>
<evidence type="ECO:0000256" key="5">
    <source>
        <dbReference type="ARBA" id="ARBA00022842"/>
    </source>
</evidence>
<evidence type="ECO:0000313" key="10">
    <source>
        <dbReference type="EMBL" id="QOS39724.1"/>
    </source>
</evidence>
<dbReference type="InterPro" id="IPR014721">
    <property type="entry name" value="Ribsml_uS5_D2-typ_fold_subgr"/>
</dbReference>
<dbReference type="GO" id="GO:0003918">
    <property type="term" value="F:DNA topoisomerase type II (double strand cut, ATP-hydrolyzing) activity"/>
    <property type="evidence" value="ECO:0007669"/>
    <property type="project" value="UniProtKB-EC"/>
</dbReference>
<dbReference type="Pfam" id="PF00204">
    <property type="entry name" value="DNA_gyraseB"/>
    <property type="match status" value="1"/>
</dbReference>
<dbReference type="InterPro" id="IPR006171">
    <property type="entry name" value="TOPRIM_dom"/>
</dbReference>
<dbReference type="PRINTS" id="PR01159">
    <property type="entry name" value="DNAGYRASEB"/>
</dbReference>
<dbReference type="InterPro" id="IPR000565">
    <property type="entry name" value="Topo_IIA_B"/>
</dbReference>
<dbReference type="SMART" id="SM00387">
    <property type="entry name" value="HATPase_c"/>
    <property type="match status" value="1"/>
</dbReference>
<accession>A0A7M1XJ78</accession>
<proteinExistence type="predicted"/>
<evidence type="ECO:0000256" key="4">
    <source>
        <dbReference type="ARBA" id="ARBA00022723"/>
    </source>
</evidence>
<dbReference type="GO" id="GO:0003677">
    <property type="term" value="F:DNA binding"/>
    <property type="evidence" value="ECO:0007669"/>
    <property type="project" value="UniProtKB-KW"/>
</dbReference>
<dbReference type="Gene3D" id="3.30.230.10">
    <property type="match status" value="1"/>
</dbReference>
<dbReference type="InterPro" id="IPR002288">
    <property type="entry name" value="DNA_gyrase_B_C"/>
</dbReference>
<dbReference type="PROSITE" id="PS00177">
    <property type="entry name" value="TOPOISOMERASE_II"/>
    <property type="match status" value="1"/>
</dbReference>
<evidence type="ECO:0000256" key="2">
    <source>
        <dbReference type="ARBA" id="ARBA00001946"/>
    </source>
</evidence>
<dbReference type="InterPro" id="IPR013760">
    <property type="entry name" value="Topo_IIA-like_dom_sf"/>
</dbReference>
<dbReference type="Pfam" id="PF00986">
    <property type="entry name" value="DNA_gyraseB_C"/>
    <property type="match status" value="1"/>
</dbReference>
<sequence>MSENYNASSLAILHGLEPVRERPGMYIGSTSTLGLHHLVWEIVDNAVDEANEGYGKNIFITIHADGSLEVEDQGRGVPYDTNKKEGLNGFQIVYQTLHGGGKFDESNYKSAGGLHGVGASVTNALSKWMEVHSYRDNVDHYARFEKGGSKFSGIKDLGPTTKRGTCVRFFPDDEIFEDITFNFDRIAQHMDDQACLTKGVTFHLKDERTGRKQDFFYQDGLREYFNRHTVDKEPLTKPMHFEGVDHGIKLEVVFGFLKNEYNEKIISFANGVRTGDGGYHVTGLKKALTSIYNTYATNHNLTKTNQSLDGDCLREGLVAILSCWVPEHLLQFEGQTKGKLGTKEALNSVDSVIENKLAYYLEEHKDEAEAVVKKTVEEMRIRDKTEADRKKERELVNNKMSGVEISKKLTPCSSKDYMANELFIVEGDSAGGSAKKGRNPQHQAILPLRGKPKNTTDVEDEKALLGNLEIATLISTIGAGFNSEFNIKNIHYGKVIIMTDADDDGSHIQSLLLTFFYNHMKPLIETGHLYIACPPLYRVYNGKGKEIYCYDDEELAAAMKTIGAGYKVNRYKGLGEMNYTQLSSTTMDPEHRKLLKVMIHDDEDAHDKVNIFLGKDSDRRKDWIENNIDFNTVDTFTTEVTKNEK</sequence>
<dbReference type="InterPro" id="IPR036890">
    <property type="entry name" value="HATPase_C_sf"/>
</dbReference>
<keyword evidence="5" id="KW-0460">Magnesium</keyword>
<dbReference type="PROSITE" id="PS50880">
    <property type="entry name" value="TOPRIM"/>
    <property type="match status" value="1"/>
</dbReference>
<name>A0A7M1XJ78_9SPIR</name>
<dbReference type="PANTHER" id="PTHR45866">
    <property type="entry name" value="DNA GYRASE/TOPOISOMERASE SUBUNIT B"/>
    <property type="match status" value="1"/>
</dbReference>
<protein>
    <recommendedName>
        <fullName evidence="3">DNA topoisomerase (ATP-hydrolyzing)</fullName>
        <ecNumber evidence="3">5.6.2.2</ecNumber>
    </recommendedName>
</protein>
<dbReference type="AlphaFoldDB" id="A0A7M1XJ78"/>
<organism evidence="10 11">
    <name type="scientific">Treponema rectale</name>
    <dbReference type="NCBI Taxonomy" id="744512"/>
    <lineage>
        <taxon>Bacteria</taxon>
        <taxon>Pseudomonadati</taxon>
        <taxon>Spirochaetota</taxon>
        <taxon>Spirochaetia</taxon>
        <taxon>Spirochaetales</taxon>
        <taxon>Treponemataceae</taxon>
        <taxon>Treponema</taxon>
    </lineage>
</organism>
<evidence type="ECO:0000313" key="11">
    <source>
        <dbReference type="Proteomes" id="UP000593591"/>
    </source>
</evidence>
<dbReference type="EMBL" id="CP031517">
    <property type="protein sequence ID" value="QOS39724.1"/>
    <property type="molecule type" value="Genomic_DNA"/>
</dbReference>
<dbReference type="Pfam" id="PF01751">
    <property type="entry name" value="Toprim"/>
    <property type="match status" value="1"/>
</dbReference>
<dbReference type="SUPFAM" id="SSF55874">
    <property type="entry name" value="ATPase domain of HSP90 chaperone/DNA topoisomerase II/histidine kinase"/>
    <property type="match status" value="1"/>
</dbReference>
<dbReference type="PRINTS" id="PR00418">
    <property type="entry name" value="TPI2FAMILY"/>
</dbReference>
<keyword evidence="8 10" id="KW-0413">Isomerase</keyword>
<dbReference type="SUPFAM" id="SSF54211">
    <property type="entry name" value="Ribosomal protein S5 domain 2-like"/>
    <property type="match status" value="1"/>
</dbReference>
<dbReference type="InterPro" id="IPR001241">
    <property type="entry name" value="Topo_IIA"/>
</dbReference>
<gene>
    <name evidence="10" type="ORF">DYE49_04290</name>
</gene>
<dbReference type="InterPro" id="IPR013506">
    <property type="entry name" value="Topo_IIA_bsu_dom2"/>
</dbReference>
<evidence type="ECO:0000256" key="7">
    <source>
        <dbReference type="ARBA" id="ARBA00023125"/>
    </source>
</evidence>
<evidence type="ECO:0000256" key="8">
    <source>
        <dbReference type="ARBA" id="ARBA00023235"/>
    </source>
</evidence>
<dbReference type="Gene3D" id="3.30.565.10">
    <property type="entry name" value="Histidine kinase-like ATPase, C-terminal domain"/>
    <property type="match status" value="1"/>
</dbReference>
<dbReference type="InterPro" id="IPR018522">
    <property type="entry name" value="TopoIIA_CS"/>
</dbReference>
<dbReference type="EC" id="5.6.2.2" evidence="3"/>
<keyword evidence="7" id="KW-0238">DNA-binding</keyword>
<dbReference type="GO" id="GO:0046872">
    <property type="term" value="F:metal ion binding"/>
    <property type="evidence" value="ECO:0007669"/>
    <property type="project" value="UniProtKB-KW"/>
</dbReference>
<dbReference type="CDD" id="cd16928">
    <property type="entry name" value="HATPase_GyrB-like"/>
    <property type="match status" value="1"/>
</dbReference>
<reference evidence="10 11" key="1">
    <citation type="submission" date="2018-08" db="EMBL/GenBank/DDBJ databases">
        <title>The first complete genome of Treponema rectale (CHPAT), a commensal spirochete of the bovine rectum.</title>
        <authorList>
            <person name="Staton G.J."/>
            <person name="Clegg S.R."/>
            <person name="Carter S.D."/>
            <person name="Radford A.D."/>
            <person name="Darby A."/>
            <person name="Hall N."/>
            <person name="Birtles R.J."/>
            <person name="Evans N.J."/>
        </authorList>
    </citation>
    <scope>NUCLEOTIDE SEQUENCE [LARGE SCALE GENOMIC DNA]</scope>
    <source>
        <strain evidence="10 11">CHPA</strain>
    </source>
</reference>
<evidence type="ECO:0000259" key="9">
    <source>
        <dbReference type="PROSITE" id="PS50880"/>
    </source>
</evidence>
<evidence type="ECO:0000256" key="3">
    <source>
        <dbReference type="ARBA" id="ARBA00012895"/>
    </source>
</evidence>
<keyword evidence="6" id="KW-0799">Topoisomerase</keyword>
<comment type="catalytic activity">
    <reaction evidence="1">
        <text>ATP-dependent breakage, passage and rejoining of double-stranded DNA.</text>
        <dbReference type="EC" id="5.6.2.2"/>
    </reaction>
</comment>
<dbReference type="InterPro" id="IPR020568">
    <property type="entry name" value="Ribosomal_Su5_D2-typ_SF"/>
</dbReference>
<dbReference type="InterPro" id="IPR013759">
    <property type="entry name" value="Topo_IIA_B_C"/>
</dbReference>